<dbReference type="Pfam" id="PF13489">
    <property type="entry name" value="Methyltransf_23"/>
    <property type="match status" value="1"/>
</dbReference>
<proteinExistence type="predicted"/>
<dbReference type="EMBL" id="LR797363">
    <property type="protein sequence ID" value="CAB4210653.1"/>
    <property type="molecule type" value="Genomic_DNA"/>
</dbReference>
<evidence type="ECO:0000313" key="2">
    <source>
        <dbReference type="EMBL" id="CAB4197352.1"/>
    </source>
</evidence>
<dbReference type="Gene3D" id="1.25.40.10">
    <property type="entry name" value="Tetratricopeptide repeat domain"/>
    <property type="match status" value="1"/>
</dbReference>
<protein>
    <submittedName>
        <fullName evidence="3">AdoMet_MTases domain containing protein</fullName>
    </submittedName>
</protein>
<dbReference type="EMBL" id="LR796854">
    <property type="protein sequence ID" value="CAB4169921.1"/>
    <property type="molecule type" value="Genomic_DNA"/>
</dbReference>
<accession>A0A6J5SA37</accession>
<evidence type="ECO:0000313" key="3">
    <source>
        <dbReference type="EMBL" id="CAB4210653.1"/>
    </source>
</evidence>
<dbReference type="PANTHER" id="PTHR43861:SF6">
    <property type="entry name" value="METHYLTRANSFERASE TYPE 11"/>
    <property type="match status" value="1"/>
</dbReference>
<name>A0A6J5SA37_9CAUD</name>
<dbReference type="EMBL" id="LR797267">
    <property type="protein sequence ID" value="CAB4197352.1"/>
    <property type="molecule type" value="Genomic_DNA"/>
</dbReference>
<dbReference type="InterPro" id="IPR029063">
    <property type="entry name" value="SAM-dependent_MTases_sf"/>
</dbReference>
<dbReference type="SUPFAM" id="SSF53335">
    <property type="entry name" value="S-adenosyl-L-methionine-dependent methyltransferases"/>
    <property type="match status" value="1"/>
</dbReference>
<dbReference type="CDD" id="cd02440">
    <property type="entry name" value="AdoMet_MTases"/>
    <property type="match status" value="1"/>
</dbReference>
<evidence type="ECO:0000313" key="1">
    <source>
        <dbReference type="EMBL" id="CAB4169921.1"/>
    </source>
</evidence>
<sequence>MELVKKSSPKLMANTNMHCPNCGENKWEAADEFRIKPEGMGICNACGFVSYPAKWKSKEEIKAHYRTAYRNPPTHSNLFACERKNHFHNKFLQEVFHSWRERGLENPRVLDVGAAFGSALAFIRSVFPKAEVYGTELTTSMRRNAFYEYGIKLTEEIDETVEYDLIMSYKVLEHQVDPDLELRRYVRLLAPTGLLYMSVPTWFNSLYNFGAAGFDLEYYFDPNHINVWSQEMFEGMLERAGFEITKNDQVIYSSTYLAKVSPKVSTRDVVRISPEVVRSNLARIKAAYLAAQDNLFEEAVKLWPDYPQAHISNAEMKRKLLTEKGWDVFKEQIIDRALADCPNSTDTYIMATDFAMRAGKFDEATKYAETALMRKPENPVSLNQLTNTMREMALKATTAKEKMHYFVQAREVANHLRRVSSQHYREASDLVMFYNAKLPFKGENAEVEVKKEETRETEPAL</sequence>
<reference evidence="3" key="1">
    <citation type="submission" date="2020-05" db="EMBL/GenBank/DDBJ databases">
        <authorList>
            <person name="Chiriac C."/>
            <person name="Salcher M."/>
            <person name="Ghai R."/>
            <person name="Kavagutti S V."/>
        </authorList>
    </citation>
    <scope>NUCLEOTIDE SEQUENCE</scope>
</reference>
<gene>
    <name evidence="2" type="ORF">UFOVP1318_11</name>
    <name evidence="3" type="ORF">UFOVP1430_33</name>
    <name evidence="1" type="ORF">UFOVP903_35</name>
</gene>
<dbReference type="InterPro" id="IPR011990">
    <property type="entry name" value="TPR-like_helical_dom_sf"/>
</dbReference>
<dbReference type="PANTHER" id="PTHR43861">
    <property type="entry name" value="TRANS-ACONITATE 2-METHYLTRANSFERASE-RELATED"/>
    <property type="match status" value="1"/>
</dbReference>
<dbReference type="Gene3D" id="3.40.50.150">
    <property type="entry name" value="Vaccinia Virus protein VP39"/>
    <property type="match status" value="1"/>
</dbReference>
<dbReference type="SUPFAM" id="SSF48452">
    <property type="entry name" value="TPR-like"/>
    <property type="match status" value="1"/>
</dbReference>
<organism evidence="3">
    <name type="scientific">uncultured Caudovirales phage</name>
    <dbReference type="NCBI Taxonomy" id="2100421"/>
    <lineage>
        <taxon>Viruses</taxon>
        <taxon>Duplodnaviria</taxon>
        <taxon>Heunggongvirae</taxon>
        <taxon>Uroviricota</taxon>
        <taxon>Caudoviricetes</taxon>
        <taxon>Peduoviridae</taxon>
        <taxon>Maltschvirus</taxon>
        <taxon>Maltschvirus maltsch</taxon>
    </lineage>
</organism>